<organism evidence="4 5">
    <name type="scientific">Akkermansia muciniphila</name>
    <dbReference type="NCBI Taxonomy" id="239935"/>
    <lineage>
        <taxon>Bacteria</taxon>
        <taxon>Pseudomonadati</taxon>
        <taxon>Verrucomicrobiota</taxon>
        <taxon>Verrucomicrobiia</taxon>
        <taxon>Verrucomicrobiales</taxon>
        <taxon>Akkermansiaceae</taxon>
        <taxon>Akkermansia</taxon>
    </lineage>
</organism>
<evidence type="ECO:0000256" key="3">
    <source>
        <dbReference type="SAM" id="SignalP"/>
    </source>
</evidence>
<sequence>MRRPLSRSWLFFSLFLLSAFNILPLHAKPAAAPPIAVSVEKAFDYSANDARVPLRVKLENTTGSDRKATLQFHEGWNGNRRTSHTYPFFIPARESVHAVVYPLLSYNLVYEVKENHEGASPIPTDTEHWKMVAVIQEGTPADWHLLSESSYNAAVSSCDLMKWPADYRMYEGQTCLIIPEKTYRTHFDEAHRKAIRQWVTGGGNLWLIGDRGLSVSTRLLGNGRILHVPSLDGLPEEEKKLKLEEFINLHEKGNCYPEITSAAPYYFSAPSTTLGLGLIIFAVLVGPLSLFLWAPAGKRQRLFLLIPAISVGFSLLLLLLILAGDGTGGTGSREVLIQVNPQDHSALISQNQICKTSVLLNNTFQLPENAGITGARMSKARGSIKEKPIEGAARQGEECGGKWFTSRSTLQHRIIMPVSTRAALTLLETRPGGAPVFQSTFPGTLNGLTYRDASGKYWTLEQLPPGRKMQASPFLPEEEPEDPPPLHFRASMEPAGGELGPIPTLPSINWEKTSVTVSGPVTPQPHE</sequence>
<protein>
    <submittedName>
        <fullName evidence="4">Uncharacterized protein</fullName>
    </submittedName>
</protein>
<feature type="transmembrane region" description="Helical" evidence="2">
    <location>
        <begin position="302"/>
        <end position="323"/>
    </location>
</feature>
<evidence type="ECO:0000313" key="5">
    <source>
        <dbReference type="Proteomes" id="UP000235914"/>
    </source>
</evidence>
<evidence type="ECO:0000313" key="4">
    <source>
        <dbReference type="EMBL" id="PNC53843.1"/>
    </source>
</evidence>
<keyword evidence="3" id="KW-0732">Signal</keyword>
<gene>
    <name evidence="4" type="ORF">CXU09_11155</name>
</gene>
<proteinExistence type="predicted"/>
<dbReference type="RefSeq" id="WP_102736102.1">
    <property type="nucleotide sequence ID" value="NZ_CP024736.1"/>
</dbReference>
<dbReference type="EMBL" id="PJKN01000007">
    <property type="protein sequence ID" value="PNC53843.1"/>
    <property type="molecule type" value="Genomic_DNA"/>
</dbReference>
<dbReference type="AlphaFoldDB" id="A0AAP8NJS1"/>
<accession>A0AAP8NJS1</accession>
<dbReference type="Proteomes" id="UP000235914">
    <property type="component" value="Unassembled WGS sequence"/>
</dbReference>
<keyword evidence="2" id="KW-0472">Membrane</keyword>
<feature type="chain" id="PRO_5042824439" evidence="3">
    <location>
        <begin position="28"/>
        <end position="527"/>
    </location>
</feature>
<feature type="transmembrane region" description="Helical" evidence="2">
    <location>
        <begin position="274"/>
        <end position="295"/>
    </location>
</feature>
<feature type="compositionally biased region" description="Polar residues" evidence="1">
    <location>
        <begin position="506"/>
        <end position="521"/>
    </location>
</feature>
<keyword evidence="2" id="KW-1133">Transmembrane helix</keyword>
<name>A0AAP8NJS1_9BACT</name>
<reference evidence="4 5" key="1">
    <citation type="journal article" date="2017" name="BMC Genomics">
        <title>Genome sequencing of 39 Akkermansia muciniphila isolates reveals its population structure, genomic and functional diverisity, and global distribution in mammalian gut microbiotas.</title>
        <authorList>
            <person name="Guo X."/>
            <person name="Li S."/>
            <person name="Zhang J."/>
            <person name="Wu F."/>
            <person name="Li X."/>
            <person name="Wu D."/>
            <person name="Zhang M."/>
            <person name="Ou Z."/>
            <person name="Jie Z."/>
            <person name="Yan Q."/>
            <person name="Li P."/>
            <person name="Yi J."/>
            <person name="Peng Y."/>
        </authorList>
    </citation>
    <scope>NUCLEOTIDE SEQUENCE [LARGE SCALE GENOMIC DNA]</scope>
    <source>
        <strain evidence="4 5">GP43</strain>
    </source>
</reference>
<feature type="signal peptide" evidence="3">
    <location>
        <begin position="1"/>
        <end position="27"/>
    </location>
</feature>
<evidence type="ECO:0000256" key="1">
    <source>
        <dbReference type="SAM" id="MobiDB-lite"/>
    </source>
</evidence>
<feature type="region of interest" description="Disordered" evidence="1">
    <location>
        <begin position="466"/>
        <end position="527"/>
    </location>
</feature>
<comment type="caution">
    <text evidence="4">The sequence shown here is derived from an EMBL/GenBank/DDBJ whole genome shotgun (WGS) entry which is preliminary data.</text>
</comment>
<evidence type="ECO:0000256" key="2">
    <source>
        <dbReference type="SAM" id="Phobius"/>
    </source>
</evidence>
<keyword evidence="2" id="KW-0812">Transmembrane</keyword>